<organism evidence="1 2">
    <name type="scientific">Racocetra persica</name>
    <dbReference type="NCBI Taxonomy" id="160502"/>
    <lineage>
        <taxon>Eukaryota</taxon>
        <taxon>Fungi</taxon>
        <taxon>Fungi incertae sedis</taxon>
        <taxon>Mucoromycota</taxon>
        <taxon>Glomeromycotina</taxon>
        <taxon>Glomeromycetes</taxon>
        <taxon>Diversisporales</taxon>
        <taxon>Gigasporaceae</taxon>
        <taxon>Racocetra</taxon>
    </lineage>
</organism>
<dbReference type="Proteomes" id="UP000789920">
    <property type="component" value="Unassembled WGS sequence"/>
</dbReference>
<feature type="non-terminal residue" evidence="1">
    <location>
        <position position="1"/>
    </location>
</feature>
<protein>
    <submittedName>
        <fullName evidence="1">13332_t:CDS:1</fullName>
    </submittedName>
</protein>
<accession>A0ACA9M105</accession>
<name>A0ACA9M105_9GLOM</name>
<keyword evidence="2" id="KW-1185">Reference proteome</keyword>
<proteinExistence type="predicted"/>
<gene>
    <name evidence="1" type="ORF">RPERSI_LOCUS4349</name>
</gene>
<comment type="caution">
    <text evidence="1">The sequence shown here is derived from an EMBL/GenBank/DDBJ whole genome shotgun (WGS) entry which is preliminary data.</text>
</comment>
<evidence type="ECO:0000313" key="1">
    <source>
        <dbReference type="EMBL" id="CAG8560679.1"/>
    </source>
</evidence>
<dbReference type="EMBL" id="CAJVQC010005937">
    <property type="protein sequence ID" value="CAG8560679.1"/>
    <property type="molecule type" value="Genomic_DNA"/>
</dbReference>
<evidence type="ECO:0000313" key="2">
    <source>
        <dbReference type="Proteomes" id="UP000789920"/>
    </source>
</evidence>
<reference evidence="1" key="1">
    <citation type="submission" date="2021-06" db="EMBL/GenBank/DDBJ databases">
        <authorList>
            <person name="Kallberg Y."/>
            <person name="Tangrot J."/>
            <person name="Rosling A."/>
        </authorList>
    </citation>
    <scope>NUCLEOTIDE SEQUENCE</scope>
    <source>
        <strain evidence="1">MA461A</strain>
    </source>
</reference>
<sequence>YKIQNNNWDNTIEISFLPNMLLKIVNLYEDKDELSQKFENITRDNPKINKNKKKAIQKLDNE</sequence>